<sequence length="250" mass="28325">MKLRTLLDRFGYVKRSDSNTAAITTAFSDRGISINPPIVRFGEDWEITMEDWIYLSDASKEVKPPKPKPGNSGAPWKHDPWFDKIAGYELRTEKEVEIKFVVPLLARLGYGDDDRFDGMPVPAAHGSKGTTLVIDFALFDSSVEGLRHQPLLTVEAKKENRLKKREEILNAHNQAKSYCLWTQCDFFLITDSKTVQAFHIARGNLADLKPLFVCERHELKDKFGGLYAIISREVLSAYYLAKLATTDEAI</sequence>
<evidence type="ECO:0000313" key="2">
    <source>
        <dbReference type="Proteomes" id="UP001371305"/>
    </source>
</evidence>
<gene>
    <name evidence="1" type="ORF">WKV53_27585</name>
</gene>
<evidence type="ECO:0000313" key="1">
    <source>
        <dbReference type="EMBL" id="MEK7954310.1"/>
    </source>
</evidence>
<proteinExistence type="predicted"/>
<dbReference type="RefSeq" id="WP_341408078.1">
    <property type="nucleotide sequence ID" value="NZ_JBBUKT010000018.1"/>
</dbReference>
<name>A0ABU9B2S3_9BACT</name>
<keyword evidence="2" id="KW-1185">Reference proteome</keyword>
<evidence type="ECO:0008006" key="3">
    <source>
        <dbReference type="Google" id="ProtNLM"/>
    </source>
</evidence>
<accession>A0ABU9B2S3</accession>
<dbReference type="Proteomes" id="UP001371305">
    <property type="component" value="Unassembled WGS sequence"/>
</dbReference>
<comment type="caution">
    <text evidence="1">The sequence shown here is derived from an EMBL/GenBank/DDBJ whole genome shotgun (WGS) entry which is preliminary data.</text>
</comment>
<dbReference type="EMBL" id="JBBUKT010000018">
    <property type="protein sequence ID" value="MEK7954310.1"/>
    <property type="molecule type" value="Genomic_DNA"/>
</dbReference>
<reference evidence="1 2" key="1">
    <citation type="submission" date="2024-04" db="EMBL/GenBank/DDBJ databases">
        <title>Luteolibacter sp. isolated from soil.</title>
        <authorList>
            <person name="An J."/>
        </authorList>
    </citation>
    <scope>NUCLEOTIDE SEQUENCE [LARGE SCALE GENOMIC DNA]</scope>
    <source>
        <strain evidence="1 2">Y139</strain>
    </source>
</reference>
<protein>
    <recommendedName>
        <fullName evidence="3">Restriction endonuclease subunit R</fullName>
    </recommendedName>
</protein>
<organism evidence="1 2">
    <name type="scientific">Luteolibacter soli</name>
    <dbReference type="NCBI Taxonomy" id="3135280"/>
    <lineage>
        <taxon>Bacteria</taxon>
        <taxon>Pseudomonadati</taxon>
        <taxon>Verrucomicrobiota</taxon>
        <taxon>Verrucomicrobiia</taxon>
        <taxon>Verrucomicrobiales</taxon>
        <taxon>Verrucomicrobiaceae</taxon>
        <taxon>Luteolibacter</taxon>
    </lineage>
</organism>